<dbReference type="AlphaFoldDB" id="A0A0F7ZDV4"/>
<dbReference type="InterPro" id="IPR047574">
    <property type="entry name" value="AD"/>
</dbReference>
<organism evidence="13">
    <name type="scientific">Crotalus adamanteus</name>
    <name type="common">Eastern diamondback rattlesnake</name>
    <dbReference type="NCBI Taxonomy" id="8729"/>
    <lineage>
        <taxon>Eukaryota</taxon>
        <taxon>Metazoa</taxon>
        <taxon>Chordata</taxon>
        <taxon>Craniata</taxon>
        <taxon>Vertebrata</taxon>
        <taxon>Euteleostomi</taxon>
        <taxon>Lepidosauria</taxon>
        <taxon>Squamata</taxon>
        <taxon>Bifurcata</taxon>
        <taxon>Unidentata</taxon>
        <taxon>Episquamata</taxon>
        <taxon>Toxicofera</taxon>
        <taxon>Serpentes</taxon>
        <taxon>Colubroidea</taxon>
        <taxon>Viperidae</taxon>
        <taxon>Crotalinae</taxon>
        <taxon>Crotalus</taxon>
    </lineage>
</organism>
<dbReference type="FunFam" id="2.30.30.100:FF:000038">
    <property type="entry name" value="Gem-associated protein 6"/>
    <property type="match status" value="1"/>
</dbReference>
<evidence type="ECO:0000313" key="13">
    <source>
        <dbReference type="EMBL" id="JAI13209.1"/>
    </source>
</evidence>
<dbReference type="InterPro" id="IPR046856">
    <property type="entry name" value="Gemin6_C"/>
</dbReference>
<evidence type="ECO:0000256" key="8">
    <source>
        <dbReference type="ARBA" id="ARBA00034695"/>
    </source>
</evidence>
<evidence type="ECO:0000256" key="7">
    <source>
        <dbReference type="ARBA" id="ARBA00023242"/>
    </source>
</evidence>
<dbReference type="InterPro" id="IPR009422">
    <property type="entry name" value="Gemin6"/>
</dbReference>
<dbReference type="PANTHER" id="PTHR14710">
    <property type="entry name" value="GEM-ASSOCIATED PROTEIN 6"/>
    <property type="match status" value="1"/>
</dbReference>
<dbReference type="PROSITE" id="PS52001">
    <property type="entry name" value="AD"/>
    <property type="match status" value="1"/>
</dbReference>
<accession>A0A0F7ZDV4</accession>
<feature type="domain" description="AD" evidence="12">
    <location>
        <begin position="64"/>
        <end position="167"/>
    </location>
</feature>
<dbReference type="GO" id="GO:0000387">
    <property type="term" value="P:spliceosomal snRNP assembly"/>
    <property type="evidence" value="ECO:0007669"/>
    <property type="project" value="TreeGrafter"/>
</dbReference>
<dbReference type="Gene3D" id="2.30.30.100">
    <property type="match status" value="1"/>
</dbReference>
<evidence type="ECO:0000256" key="10">
    <source>
        <dbReference type="ARBA" id="ARBA00065613"/>
    </source>
</evidence>
<reference evidence="13" key="1">
    <citation type="submission" date="2014-05" db="EMBL/GenBank/DDBJ databases">
        <title>The extremes of toxin expression variation revealed in two sympatric snake species.</title>
        <authorList>
            <person name="Margres M.J."/>
            <person name="Wray K.P."/>
            <person name="McGivern J.J."/>
            <person name="Seavy M."/>
            <person name="Sanader D."/>
            <person name="Facente J."/>
            <person name="Rokyta D.R."/>
        </authorList>
    </citation>
    <scope>NUCLEOTIDE SEQUENCE</scope>
</reference>
<keyword evidence="3" id="KW-0963">Cytoplasm</keyword>
<evidence type="ECO:0000256" key="3">
    <source>
        <dbReference type="ARBA" id="ARBA00022490"/>
    </source>
</evidence>
<protein>
    <recommendedName>
        <fullName evidence="11">Gem-associated protein 6</fullName>
    </recommendedName>
</protein>
<evidence type="ECO:0000256" key="5">
    <source>
        <dbReference type="ARBA" id="ARBA00022664"/>
    </source>
</evidence>
<evidence type="ECO:0000259" key="12">
    <source>
        <dbReference type="PROSITE" id="PS52001"/>
    </source>
</evidence>
<dbReference type="EMBL" id="GBEX01001351">
    <property type="protein sequence ID" value="JAI13209.1"/>
    <property type="molecule type" value="mRNA"/>
</dbReference>
<sequence length="167" mass="18898">MTEWQRKTPLEWLAFVDKEVKVLAAEKHQYKGWVLTVDPVSANILLANPLENGKVSVLVVLGHAVQNIEIVTERDDKIKETLAYLFMAGKSQTYNQEELDRKKNSLKNWLEKNHIPVIEQGESQPTLCVAGVLTIDPPYGPEDCNSSNEIILCRVQGLIQNYLALQQ</sequence>
<evidence type="ECO:0000256" key="1">
    <source>
        <dbReference type="ARBA" id="ARBA00004496"/>
    </source>
</evidence>
<dbReference type="GO" id="GO:0097504">
    <property type="term" value="C:Gemini of Cajal bodies"/>
    <property type="evidence" value="ECO:0007669"/>
    <property type="project" value="UniProtKB-SubCell"/>
</dbReference>
<evidence type="ECO:0000256" key="11">
    <source>
        <dbReference type="ARBA" id="ARBA00067670"/>
    </source>
</evidence>
<dbReference type="Pfam" id="PF20417">
    <property type="entry name" value="Gemin6_C"/>
    <property type="match status" value="1"/>
</dbReference>
<name>A0A0F7ZDV4_CROAD</name>
<dbReference type="Pfam" id="PF06372">
    <property type="entry name" value="Gemin6"/>
    <property type="match status" value="1"/>
</dbReference>
<proteinExistence type="evidence at transcript level"/>
<evidence type="ECO:0000256" key="4">
    <source>
        <dbReference type="ARBA" id="ARBA00022553"/>
    </source>
</evidence>
<comment type="function">
    <text evidence="9">The SMN complex catalyzes the assembly of small nuclear ribonucleoproteins (snRNPs), the building blocks of the spliceosome, and thereby plays an important role in the splicing of cellular pre-mRNAs. Most spliceosomal snRNPs contain a common set of Sm proteins SNRPB, SNRPD1, SNRPD2, SNRPD3, SNRPE, SNRPF and SNRPG that assemble in a heptameric protein ring on the Sm site of the small nuclear RNA to form the core snRNP (Sm core). In the cytosol, the Sm proteins SNRPD1, SNRPD2, SNRPE, SNRPF and SNRPG are trapped in an inactive 6S pICln-Sm complex by the chaperone CLNS1A that controls the assembly of the core snRNP. To assemble core snRNPs, the SMN complex accepts the trapped 5Sm proteins from CLNS1A forming an intermediate. Binding of snRNA inside 5Sm triggers eviction of the SMN complex, thereby allowing binding of SNRPD3 and SNRPB to complete assembly of the core snRNP.</text>
</comment>
<keyword evidence="6" id="KW-0508">mRNA splicing</keyword>
<dbReference type="GO" id="GO:0000245">
    <property type="term" value="P:spliceosomal complex assembly"/>
    <property type="evidence" value="ECO:0007669"/>
    <property type="project" value="InterPro"/>
</dbReference>
<evidence type="ECO:0000256" key="9">
    <source>
        <dbReference type="ARBA" id="ARBA00059373"/>
    </source>
</evidence>
<dbReference type="InterPro" id="IPR046857">
    <property type="entry name" value="Gemin6_Sm-like_dom"/>
</dbReference>
<keyword evidence="4" id="KW-0597">Phosphoprotein</keyword>
<evidence type="ECO:0000256" key="6">
    <source>
        <dbReference type="ARBA" id="ARBA00023187"/>
    </source>
</evidence>
<dbReference type="CDD" id="cd11676">
    <property type="entry name" value="Gemin6"/>
    <property type="match status" value="1"/>
</dbReference>
<keyword evidence="5" id="KW-0507">mRNA processing</keyword>
<comment type="subcellular location">
    <subcellularLocation>
        <location evidence="1">Cytoplasm</location>
    </subcellularLocation>
    <subcellularLocation>
        <location evidence="8">Nucleus</location>
        <location evidence="8">Gem</location>
    </subcellularLocation>
    <subcellularLocation>
        <location evidence="2">Nucleus</location>
        <location evidence="2">Nucleoplasm</location>
    </subcellularLocation>
</comment>
<keyword evidence="7" id="KW-0539">Nucleus</keyword>
<evidence type="ECO:0000256" key="2">
    <source>
        <dbReference type="ARBA" id="ARBA00004642"/>
    </source>
</evidence>
<dbReference type="PANTHER" id="PTHR14710:SF2">
    <property type="entry name" value="GEM-ASSOCIATED PROTEIN 6"/>
    <property type="match status" value="1"/>
</dbReference>
<comment type="subunit">
    <text evidence="10">Part of the core SMN complex that contains SMN1, GEMIN2/SIP1, DDX20/GEMIN3, GEMIN4, GEMIN5, GEMIN6, GEMIN7, GEMIN8 and STRAP/UNRIP. Part of the SMN-Sm complex that contains SMN1, GEMIN2/SIP1, DDX20/GEMIN3, GEMIN4, GEMIN5, GEMIN6, GEMIN7, GEMIN8, STRAP/UNRIP and the Sm proteins SNRPB, SNRPD1, SNRPD2, SNRPD3, SNRPE, SNRPF and SNRPG. Interacts with GEMIN7; the interaction is direct. Interacts with GEMIN8; the interaction is direct. Interacts with SNRPB, SNRPD2, SNRPD3 and SNRPE; the interaction is direct.</text>
</comment>
<dbReference type="GO" id="GO:0032797">
    <property type="term" value="C:SMN complex"/>
    <property type="evidence" value="ECO:0007669"/>
    <property type="project" value="TreeGrafter"/>
</dbReference>